<proteinExistence type="predicted"/>
<dbReference type="InterPro" id="IPR052345">
    <property type="entry name" value="Rad_response_metalloprotease"/>
</dbReference>
<gene>
    <name evidence="2" type="ORF">WT27_22235</name>
</gene>
<protein>
    <recommendedName>
        <fullName evidence="1">IrrE N-terminal-like domain-containing protein</fullName>
    </recommendedName>
</protein>
<name>A0A119B0C0_9BURK</name>
<accession>A0A119B0C0</accession>
<reference evidence="2 3" key="1">
    <citation type="submission" date="2015-11" db="EMBL/GenBank/DDBJ databases">
        <title>Expanding the genomic diversity of Burkholderia species for the development of highly accurate diagnostics.</title>
        <authorList>
            <person name="Sahl J."/>
            <person name="Keim P."/>
            <person name="Wagner D."/>
        </authorList>
    </citation>
    <scope>NUCLEOTIDE SEQUENCE [LARGE SCALE GENOMIC DNA]</scope>
    <source>
        <strain evidence="2 3">MSMB1301WGS</strain>
    </source>
</reference>
<dbReference type="AlphaFoldDB" id="A0A119B0C0"/>
<dbReference type="RefSeq" id="WP_060102840.1">
    <property type="nucleotide sequence ID" value="NZ_LPEQ01000007.1"/>
</dbReference>
<dbReference type="Pfam" id="PF06114">
    <property type="entry name" value="Peptidase_M78"/>
    <property type="match status" value="1"/>
</dbReference>
<evidence type="ECO:0000259" key="1">
    <source>
        <dbReference type="Pfam" id="PF06114"/>
    </source>
</evidence>
<dbReference type="Proteomes" id="UP000062317">
    <property type="component" value="Unassembled WGS sequence"/>
</dbReference>
<comment type="caution">
    <text evidence="2">The sequence shown here is derived from an EMBL/GenBank/DDBJ whole genome shotgun (WGS) entry which is preliminary data.</text>
</comment>
<dbReference type="PANTHER" id="PTHR43236">
    <property type="entry name" value="ANTITOXIN HIGA1"/>
    <property type="match status" value="1"/>
</dbReference>
<dbReference type="PANTHER" id="PTHR43236:SF1">
    <property type="entry name" value="BLL7220 PROTEIN"/>
    <property type="match status" value="1"/>
</dbReference>
<evidence type="ECO:0000313" key="3">
    <source>
        <dbReference type="Proteomes" id="UP000062317"/>
    </source>
</evidence>
<dbReference type="EMBL" id="LPEQ01000007">
    <property type="protein sequence ID" value="KVV58328.1"/>
    <property type="molecule type" value="Genomic_DNA"/>
</dbReference>
<organism evidence="2 3">
    <name type="scientific">Burkholderia territorii</name>
    <dbReference type="NCBI Taxonomy" id="1503055"/>
    <lineage>
        <taxon>Bacteria</taxon>
        <taxon>Pseudomonadati</taxon>
        <taxon>Pseudomonadota</taxon>
        <taxon>Betaproteobacteria</taxon>
        <taxon>Burkholderiales</taxon>
        <taxon>Burkholderiaceae</taxon>
        <taxon>Burkholderia</taxon>
        <taxon>Burkholderia cepacia complex</taxon>
    </lineage>
</organism>
<evidence type="ECO:0000313" key="2">
    <source>
        <dbReference type="EMBL" id="KVV58328.1"/>
    </source>
</evidence>
<dbReference type="Gene3D" id="1.10.10.2910">
    <property type="match status" value="1"/>
</dbReference>
<dbReference type="InterPro" id="IPR010359">
    <property type="entry name" value="IrrE_HExxH"/>
</dbReference>
<feature type="domain" description="IrrE N-terminal-like" evidence="1">
    <location>
        <begin position="40"/>
        <end position="130"/>
    </location>
</feature>
<sequence length="352" mass="38977">MARDDLLQAGRRAAEVLDEFRAKDRIRDGYTRVDPAQLASEADVTVMFRPLEKLLGGFLREDGEAGILVNVLRPRGLVHMTCAHELGHYFLGHESNTDETVDIGTNAALVEQQANQFAYSLLAPRWLVIAVMRMKGWSKGHLNNPAIVYQLSLRLGTSLEAMTWSLVRLGLLSTLSATRILGQKPKALKLAALNIDDMSAKAPGDVWILDKTDKDRIIEPASTDRFVVDLPNHAAAGHLWTVDELRCEGFTLEPFVQDARVVSGREDRPIRVGGLGAGTTMRYALTPTIDFSSDSTIDHKRRSTISVHETAPWSHESEIQDSLAFSAEFDDVNGGLSRPERARRLNSVRGIE</sequence>
<keyword evidence="3" id="KW-1185">Reference proteome</keyword>